<dbReference type="Gramene" id="Os04t0207501-01">
    <property type="protein sequence ID" value="Os04t0207501-01"/>
    <property type="gene ID" value="Os04g0207501"/>
</dbReference>
<reference evidence="2 3" key="2">
    <citation type="journal article" date="2013" name="Plant Cell Physiol.">
        <title>Rice Annotation Project Database (RAP-DB): an integrative and interactive database for rice genomics.</title>
        <authorList>
            <person name="Sakai H."/>
            <person name="Lee S.S."/>
            <person name="Tanaka T."/>
            <person name="Numa H."/>
            <person name="Kim J."/>
            <person name="Kawahara Y."/>
            <person name="Wakimoto H."/>
            <person name="Yang C.C."/>
            <person name="Iwamoto M."/>
            <person name="Abe T."/>
            <person name="Yamada Y."/>
            <person name="Muto A."/>
            <person name="Inokuchi H."/>
            <person name="Ikemura T."/>
            <person name="Matsumoto T."/>
            <person name="Sasaki T."/>
            <person name="Itoh T."/>
        </authorList>
    </citation>
    <scope>NUCLEOTIDE SEQUENCE [LARGE SCALE GENOMIC DNA]</scope>
    <source>
        <strain evidence="3">cv. Nipponbare</strain>
    </source>
</reference>
<dbReference type="AlphaFoldDB" id="A0A0P0W7M5"/>
<feature type="region of interest" description="Disordered" evidence="1">
    <location>
        <begin position="61"/>
        <end position="91"/>
    </location>
</feature>
<sequence>MKAPWQAHTCPSCRKCLSPFSGSHSHPMLCPRSSSATNIVCHHRPCHSQWLQSHGLSQCRMSRSSRHQSRTGMSCRLHPRQQKQVGLPRPS</sequence>
<evidence type="ECO:0000313" key="3">
    <source>
        <dbReference type="Proteomes" id="UP000059680"/>
    </source>
</evidence>
<gene>
    <name evidence="2" type="ordered locus">Os04g0207501</name>
    <name evidence="2" type="ORF">OSNPB_040207501</name>
</gene>
<reference evidence="2 3" key="3">
    <citation type="journal article" date="2013" name="Rice">
        <title>Improvement of the Oryza sativa Nipponbare reference genome using next generation sequence and optical map data.</title>
        <authorList>
            <person name="Kawahara Y."/>
            <person name="de la Bastide M."/>
            <person name="Hamilton J.P."/>
            <person name="Kanamori H."/>
            <person name="McCombie W.R."/>
            <person name="Ouyang S."/>
            <person name="Schwartz D.C."/>
            <person name="Tanaka T."/>
            <person name="Wu J."/>
            <person name="Zhou S."/>
            <person name="Childs K.L."/>
            <person name="Davidson R.M."/>
            <person name="Lin H."/>
            <person name="Quesada-Ocampo L."/>
            <person name="Vaillancourt B."/>
            <person name="Sakai H."/>
            <person name="Lee S.S."/>
            <person name="Kim J."/>
            <person name="Numa H."/>
            <person name="Itoh T."/>
            <person name="Buell C.R."/>
            <person name="Matsumoto T."/>
        </authorList>
    </citation>
    <scope>NUCLEOTIDE SEQUENCE [LARGE SCALE GENOMIC DNA]</scope>
    <source>
        <strain evidence="3">cv. Nipponbare</strain>
    </source>
</reference>
<protein>
    <submittedName>
        <fullName evidence="2">Os04g0207501 protein</fullName>
    </submittedName>
</protein>
<name>A0A0P0W7M5_ORYSJ</name>
<accession>A0A0P0W7M5</accession>
<dbReference type="Proteomes" id="UP000059680">
    <property type="component" value="Chromosome 4"/>
</dbReference>
<dbReference type="PaxDb" id="39947-A0A0P0W7M5"/>
<organism evidence="2 3">
    <name type="scientific">Oryza sativa subsp. japonica</name>
    <name type="common">Rice</name>
    <dbReference type="NCBI Taxonomy" id="39947"/>
    <lineage>
        <taxon>Eukaryota</taxon>
        <taxon>Viridiplantae</taxon>
        <taxon>Streptophyta</taxon>
        <taxon>Embryophyta</taxon>
        <taxon>Tracheophyta</taxon>
        <taxon>Spermatophyta</taxon>
        <taxon>Magnoliopsida</taxon>
        <taxon>Liliopsida</taxon>
        <taxon>Poales</taxon>
        <taxon>Poaceae</taxon>
        <taxon>BOP clade</taxon>
        <taxon>Oryzoideae</taxon>
        <taxon>Oryzeae</taxon>
        <taxon>Oryzinae</taxon>
        <taxon>Oryza</taxon>
        <taxon>Oryza sativa</taxon>
    </lineage>
</organism>
<evidence type="ECO:0000256" key="1">
    <source>
        <dbReference type="SAM" id="MobiDB-lite"/>
    </source>
</evidence>
<dbReference type="InParanoid" id="A0A0P0W7M5"/>
<evidence type="ECO:0000313" key="2">
    <source>
        <dbReference type="EMBL" id="BAS88114.1"/>
    </source>
</evidence>
<dbReference type="EMBL" id="AP014960">
    <property type="protein sequence ID" value="BAS88114.1"/>
    <property type="molecule type" value="Genomic_DNA"/>
</dbReference>
<keyword evidence="3" id="KW-1185">Reference proteome</keyword>
<reference evidence="3" key="1">
    <citation type="journal article" date="2005" name="Nature">
        <title>The map-based sequence of the rice genome.</title>
        <authorList>
            <consortium name="International rice genome sequencing project (IRGSP)"/>
            <person name="Matsumoto T."/>
            <person name="Wu J."/>
            <person name="Kanamori H."/>
            <person name="Katayose Y."/>
            <person name="Fujisawa M."/>
            <person name="Namiki N."/>
            <person name="Mizuno H."/>
            <person name="Yamamoto K."/>
            <person name="Antonio B.A."/>
            <person name="Baba T."/>
            <person name="Sakata K."/>
            <person name="Nagamura Y."/>
            <person name="Aoki H."/>
            <person name="Arikawa K."/>
            <person name="Arita K."/>
            <person name="Bito T."/>
            <person name="Chiden Y."/>
            <person name="Fujitsuka N."/>
            <person name="Fukunaka R."/>
            <person name="Hamada M."/>
            <person name="Harada C."/>
            <person name="Hayashi A."/>
            <person name="Hijishita S."/>
            <person name="Honda M."/>
            <person name="Hosokawa S."/>
            <person name="Ichikawa Y."/>
            <person name="Idonuma A."/>
            <person name="Iijima M."/>
            <person name="Ikeda M."/>
            <person name="Ikeno M."/>
            <person name="Ito K."/>
            <person name="Ito S."/>
            <person name="Ito T."/>
            <person name="Ito Y."/>
            <person name="Ito Y."/>
            <person name="Iwabuchi A."/>
            <person name="Kamiya K."/>
            <person name="Karasawa W."/>
            <person name="Kurita K."/>
            <person name="Katagiri S."/>
            <person name="Kikuta A."/>
            <person name="Kobayashi H."/>
            <person name="Kobayashi N."/>
            <person name="Machita K."/>
            <person name="Maehara T."/>
            <person name="Masukawa M."/>
            <person name="Mizubayashi T."/>
            <person name="Mukai Y."/>
            <person name="Nagasaki H."/>
            <person name="Nagata Y."/>
            <person name="Naito S."/>
            <person name="Nakashima M."/>
            <person name="Nakama Y."/>
            <person name="Nakamichi Y."/>
            <person name="Nakamura M."/>
            <person name="Meguro A."/>
            <person name="Negishi M."/>
            <person name="Ohta I."/>
            <person name="Ohta T."/>
            <person name="Okamoto M."/>
            <person name="Ono N."/>
            <person name="Saji S."/>
            <person name="Sakaguchi M."/>
            <person name="Sakai K."/>
            <person name="Shibata M."/>
            <person name="Shimokawa T."/>
            <person name="Song J."/>
            <person name="Takazaki Y."/>
            <person name="Terasawa K."/>
            <person name="Tsugane M."/>
            <person name="Tsuji K."/>
            <person name="Ueda S."/>
            <person name="Waki K."/>
            <person name="Yamagata H."/>
            <person name="Yamamoto M."/>
            <person name="Yamamoto S."/>
            <person name="Yamane H."/>
            <person name="Yoshiki S."/>
            <person name="Yoshihara R."/>
            <person name="Yukawa K."/>
            <person name="Zhong H."/>
            <person name="Yano M."/>
            <person name="Yuan Q."/>
            <person name="Ouyang S."/>
            <person name="Liu J."/>
            <person name="Jones K.M."/>
            <person name="Gansberger K."/>
            <person name="Moffat K."/>
            <person name="Hill J."/>
            <person name="Bera J."/>
            <person name="Fadrosh D."/>
            <person name="Jin S."/>
            <person name="Johri S."/>
            <person name="Kim M."/>
            <person name="Overton L."/>
            <person name="Reardon M."/>
            <person name="Tsitrin T."/>
            <person name="Vuong H."/>
            <person name="Weaver B."/>
            <person name="Ciecko A."/>
            <person name="Tallon L."/>
            <person name="Jackson J."/>
            <person name="Pai G."/>
            <person name="Aken S.V."/>
            <person name="Utterback T."/>
            <person name="Reidmuller S."/>
            <person name="Feldblyum T."/>
            <person name="Hsiao J."/>
            <person name="Zismann V."/>
            <person name="Iobst S."/>
            <person name="de Vazeille A.R."/>
            <person name="Buell C.R."/>
            <person name="Ying K."/>
            <person name="Li Y."/>
            <person name="Lu T."/>
            <person name="Huang Y."/>
            <person name="Zhao Q."/>
            <person name="Feng Q."/>
            <person name="Zhang L."/>
            <person name="Zhu J."/>
            <person name="Weng Q."/>
            <person name="Mu J."/>
            <person name="Lu Y."/>
            <person name="Fan D."/>
            <person name="Liu Y."/>
            <person name="Guan J."/>
            <person name="Zhang Y."/>
            <person name="Yu S."/>
            <person name="Liu X."/>
            <person name="Zhang Y."/>
            <person name="Hong G."/>
            <person name="Han B."/>
            <person name="Choisne N."/>
            <person name="Demange N."/>
            <person name="Orjeda G."/>
            <person name="Samain S."/>
            <person name="Cattolico L."/>
            <person name="Pelletier E."/>
            <person name="Couloux A."/>
            <person name="Segurens B."/>
            <person name="Wincker P."/>
            <person name="D'Hont A."/>
            <person name="Scarpelli C."/>
            <person name="Weissenbach J."/>
            <person name="Salanoubat M."/>
            <person name="Quetier F."/>
            <person name="Yu Y."/>
            <person name="Kim H.R."/>
            <person name="Rambo T."/>
            <person name="Currie J."/>
            <person name="Collura K."/>
            <person name="Luo M."/>
            <person name="Yang T."/>
            <person name="Ammiraju J.S.S."/>
            <person name="Engler F."/>
            <person name="Soderlund C."/>
            <person name="Wing R.A."/>
            <person name="Palmer L.E."/>
            <person name="de la Bastide M."/>
            <person name="Spiegel L."/>
            <person name="Nascimento L."/>
            <person name="Zutavern T."/>
            <person name="O'Shaughnessy A."/>
            <person name="Dike S."/>
            <person name="Dedhia N."/>
            <person name="Preston R."/>
            <person name="Balija V."/>
            <person name="McCombie W.R."/>
            <person name="Chow T."/>
            <person name="Chen H."/>
            <person name="Chung M."/>
            <person name="Chen C."/>
            <person name="Shaw J."/>
            <person name="Wu H."/>
            <person name="Hsiao K."/>
            <person name="Chao Y."/>
            <person name="Chu M."/>
            <person name="Cheng C."/>
            <person name="Hour A."/>
            <person name="Lee P."/>
            <person name="Lin S."/>
            <person name="Lin Y."/>
            <person name="Liou J."/>
            <person name="Liu S."/>
            <person name="Hsing Y."/>
            <person name="Raghuvanshi S."/>
            <person name="Mohanty A."/>
            <person name="Bharti A.K."/>
            <person name="Gaur A."/>
            <person name="Gupta V."/>
            <person name="Kumar D."/>
            <person name="Ravi V."/>
            <person name="Vij S."/>
            <person name="Kapur A."/>
            <person name="Khurana P."/>
            <person name="Khurana P."/>
            <person name="Khurana J.P."/>
            <person name="Tyagi A.K."/>
            <person name="Gaikwad K."/>
            <person name="Singh A."/>
            <person name="Dalal V."/>
            <person name="Srivastava S."/>
            <person name="Dixit A."/>
            <person name="Pal A.K."/>
            <person name="Ghazi I.A."/>
            <person name="Yadav M."/>
            <person name="Pandit A."/>
            <person name="Bhargava A."/>
            <person name="Sureshbabu K."/>
            <person name="Batra K."/>
            <person name="Sharma T.R."/>
            <person name="Mohapatra T."/>
            <person name="Singh N.K."/>
            <person name="Messing J."/>
            <person name="Nelson A.B."/>
            <person name="Fuks G."/>
            <person name="Kavchok S."/>
            <person name="Keizer G."/>
            <person name="Linton E."/>
            <person name="Llaca V."/>
            <person name="Song R."/>
            <person name="Tanyolac B."/>
            <person name="Young S."/>
            <person name="Ho-Il K."/>
            <person name="Hahn J.H."/>
            <person name="Sangsakoo G."/>
            <person name="Vanavichit A."/>
            <person name="de Mattos Luiz.A.T."/>
            <person name="Zimmer P.D."/>
            <person name="Malone G."/>
            <person name="Dellagostin O."/>
            <person name="de Oliveira A.C."/>
            <person name="Bevan M."/>
            <person name="Bancroft I."/>
            <person name="Minx P."/>
            <person name="Cordum H."/>
            <person name="Wilson R."/>
            <person name="Cheng Z."/>
            <person name="Jin W."/>
            <person name="Jiang J."/>
            <person name="Leong S.A."/>
            <person name="Iwama H."/>
            <person name="Gojobori T."/>
            <person name="Itoh T."/>
            <person name="Niimura Y."/>
            <person name="Fujii Y."/>
            <person name="Habara T."/>
            <person name="Sakai H."/>
            <person name="Sato Y."/>
            <person name="Wilson G."/>
            <person name="Kumar K."/>
            <person name="McCouch S."/>
            <person name="Juretic N."/>
            <person name="Hoen D."/>
            <person name="Wright S."/>
            <person name="Bruskiewich R."/>
            <person name="Bureau T."/>
            <person name="Miyao A."/>
            <person name="Hirochika H."/>
            <person name="Nishikawa T."/>
            <person name="Kadowaki K."/>
            <person name="Sugiura M."/>
            <person name="Burr B."/>
            <person name="Sasaki T."/>
        </authorList>
    </citation>
    <scope>NUCLEOTIDE SEQUENCE [LARGE SCALE GENOMIC DNA]</scope>
    <source>
        <strain evidence="3">cv. Nipponbare</strain>
    </source>
</reference>
<proteinExistence type="predicted"/>